<dbReference type="Proteomes" id="UP000054302">
    <property type="component" value="Unassembled WGS sequence"/>
</dbReference>
<evidence type="ECO:0000313" key="2">
    <source>
        <dbReference type="EMBL" id="KIV88282.1"/>
    </source>
</evidence>
<dbReference type="RefSeq" id="XP_016219856.1">
    <property type="nucleotide sequence ID" value="XM_016372945.1"/>
</dbReference>
<evidence type="ECO:0000313" key="3">
    <source>
        <dbReference type="Proteomes" id="UP000054302"/>
    </source>
</evidence>
<feature type="compositionally biased region" description="Polar residues" evidence="1">
    <location>
        <begin position="17"/>
        <end position="26"/>
    </location>
</feature>
<dbReference type="InterPro" id="IPR052999">
    <property type="entry name" value="PTS1_Protein"/>
</dbReference>
<dbReference type="EMBL" id="KN847525">
    <property type="protein sequence ID" value="KIV88282.1"/>
    <property type="molecule type" value="Genomic_DNA"/>
</dbReference>
<feature type="region of interest" description="Disordered" evidence="1">
    <location>
        <begin position="1"/>
        <end position="26"/>
    </location>
</feature>
<dbReference type="OMA" id="ILNCHYG"/>
<gene>
    <name evidence="2" type="ORF">PV10_07977</name>
</gene>
<accession>A0A0D1Z0B5</accession>
<proteinExistence type="predicted"/>
<dbReference type="VEuPathDB" id="FungiDB:PV10_07977"/>
<dbReference type="OrthoDB" id="5392202at2759"/>
<sequence length="336" mass="36379">MPDSTWGKPAPDKAWRSEQNLSSSQTRNLHIGKITFHPQPAPKFNDKVPASMSKLSNSLKALINATHAKPDMLPAPPKIRSTFARIAESAKIKNVGIPAWLTISTATTMTMNSPSSLVELYHYTQSLPDAPSGPKTIELMREVGLKCISFNGIPRSINCLGAFKEGLPQDVFSQITPPPSRQLTPENLKDRLEGGWNLWASVYRPFENKLYDKLAASHPNLPVHILNAHYGTLLGNPPTPDTSVNVGRVLTSLVAIACLRSQTGVGPQVVSHCFGLRKAFADGTAEKDVEGAEWLATDEGNQWILHTIDELVQGLSGGAGTTFAPGYASDNLKAKL</sequence>
<dbReference type="PANTHER" id="PTHR28180:SF2">
    <property type="entry name" value="PEROXISOMAL PROTEIN 2"/>
    <property type="match status" value="1"/>
</dbReference>
<reference evidence="2 3" key="1">
    <citation type="submission" date="2015-01" db="EMBL/GenBank/DDBJ databases">
        <title>The Genome Sequence of Exophiala mesophila CBS40295.</title>
        <authorList>
            <consortium name="The Broad Institute Genomics Platform"/>
            <person name="Cuomo C."/>
            <person name="de Hoog S."/>
            <person name="Gorbushina A."/>
            <person name="Stielow B."/>
            <person name="Teixiera M."/>
            <person name="Abouelleil A."/>
            <person name="Chapman S.B."/>
            <person name="Priest M."/>
            <person name="Young S.K."/>
            <person name="Wortman J."/>
            <person name="Nusbaum C."/>
            <person name="Birren B."/>
        </authorList>
    </citation>
    <scope>NUCLEOTIDE SEQUENCE [LARGE SCALE GENOMIC DNA]</scope>
    <source>
        <strain evidence="2 3">CBS 40295</strain>
    </source>
</reference>
<dbReference type="AlphaFoldDB" id="A0A0D1Z0B5"/>
<dbReference type="PANTHER" id="PTHR28180">
    <property type="entry name" value="CONSERVED MITOCHONDRIAL PROTEIN-RELATED"/>
    <property type="match status" value="1"/>
</dbReference>
<protein>
    <recommendedName>
        <fullName evidence="4">Dol-P-Man:Man(5)GlcNAc(2)-PP-Dol alpha-1,3-mannosyltransferase</fullName>
    </recommendedName>
</protein>
<evidence type="ECO:0008006" key="4">
    <source>
        <dbReference type="Google" id="ProtNLM"/>
    </source>
</evidence>
<keyword evidence="3" id="KW-1185">Reference proteome</keyword>
<dbReference type="InterPro" id="IPR029032">
    <property type="entry name" value="AhpD-like"/>
</dbReference>
<evidence type="ECO:0000256" key="1">
    <source>
        <dbReference type="SAM" id="MobiDB-lite"/>
    </source>
</evidence>
<dbReference type="SUPFAM" id="SSF69118">
    <property type="entry name" value="AhpD-like"/>
    <property type="match status" value="1"/>
</dbReference>
<dbReference type="Gene3D" id="1.20.1290.10">
    <property type="entry name" value="AhpD-like"/>
    <property type="match status" value="1"/>
</dbReference>
<name>A0A0D1Z0B5_EXOME</name>
<dbReference type="HOGENOM" id="CLU_069193_0_0_1"/>
<dbReference type="GeneID" id="27325822"/>
<organism evidence="2 3">
    <name type="scientific">Exophiala mesophila</name>
    <name type="common">Black yeast-like fungus</name>
    <dbReference type="NCBI Taxonomy" id="212818"/>
    <lineage>
        <taxon>Eukaryota</taxon>
        <taxon>Fungi</taxon>
        <taxon>Dikarya</taxon>
        <taxon>Ascomycota</taxon>
        <taxon>Pezizomycotina</taxon>
        <taxon>Eurotiomycetes</taxon>
        <taxon>Chaetothyriomycetidae</taxon>
        <taxon>Chaetothyriales</taxon>
        <taxon>Herpotrichiellaceae</taxon>
        <taxon>Exophiala</taxon>
    </lineage>
</organism>
<dbReference type="STRING" id="212818.A0A0D1Z0B5"/>